<proteinExistence type="predicted"/>
<name>G5A2T0_PHYSP</name>
<dbReference type="Proteomes" id="UP000002640">
    <property type="component" value="Unassembled WGS sequence"/>
</dbReference>
<evidence type="ECO:0000256" key="2">
    <source>
        <dbReference type="SAM" id="SignalP"/>
    </source>
</evidence>
<feature type="compositionally biased region" description="Basic and acidic residues" evidence="1">
    <location>
        <begin position="221"/>
        <end position="234"/>
    </location>
</feature>
<reference evidence="3 4" key="1">
    <citation type="journal article" date="2006" name="Science">
        <title>Phytophthora genome sequences uncover evolutionary origins and mechanisms of pathogenesis.</title>
        <authorList>
            <person name="Tyler B.M."/>
            <person name="Tripathy S."/>
            <person name="Zhang X."/>
            <person name="Dehal P."/>
            <person name="Jiang R.H."/>
            <person name="Aerts A."/>
            <person name="Arredondo F.D."/>
            <person name="Baxter L."/>
            <person name="Bensasson D."/>
            <person name="Beynon J.L."/>
            <person name="Chapman J."/>
            <person name="Damasceno C.M."/>
            <person name="Dorrance A.E."/>
            <person name="Dou D."/>
            <person name="Dickerman A.W."/>
            <person name="Dubchak I.L."/>
            <person name="Garbelotto M."/>
            <person name="Gijzen M."/>
            <person name="Gordon S.G."/>
            <person name="Govers F."/>
            <person name="Grunwald N.J."/>
            <person name="Huang W."/>
            <person name="Ivors K.L."/>
            <person name="Jones R.W."/>
            <person name="Kamoun S."/>
            <person name="Krampis K."/>
            <person name="Lamour K.H."/>
            <person name="Lee M.K."/>
            <person name="McDonald W.H."/>
            <person name="Medina M."/>
            <person name="Meijer H.J."/>
            <person name="Nordberg E.K."/>
            <person name="Maclean D.J."/>
            <person name="Ospina-Giraldo M.D."/>
            <person name="Morris P.F."/>
            <person name="Phuntumart V."/>
            <person name="Putnam N.H."/>
            <person name="Rash S."/>
            <person name="Rose J.K."/>
            <person name="Sakihama Y."/>
            <person name="Salamov A.A."/>
            <person name="Savidor A."/>
            <person name="Scheuring C.F."/>
            <person name="Smith B.M."/>
            <person name="Sobral B.W."/>
            <person name="Terry A."/>
            <person name="Torto-Alalibo T.A."/>
            <person name="Win J."/>
            <person name="Xu Z."/>
            <person name="Zhang H."/>
            <person name="Grigoriev I.V."/>
            <person name="Rokhsar D.S."/>
            <person name="Boore J.L."/>
        </authorList>
    </citation>
    <scope>NUCLEOTIDE SEQUENCE [LARGE SCALE GENOMIC DNA]</scope>
    <source>
        <strain evidence="3 4">P6497</strain>
    </source>
</reference>
<dbReference type="RefSeq" id="XP_009534831.1">
    <property type="nucleotide sequence ID" value="XM_009536536.1"/>
</dbReference>
<evidence type="ECO:0000313" key="4">
    <source>
        <dbReference type="Proteomes" id="UP000002640"/>
    </source>
</evidence>
<feature type="signal peptide" evidence="2">
    <location>
        <begin position="1"/>
        <end position="27"/>
    </location>
</feature>
<feature type="compositionally biased region" description="Polar residues" evidence="1">
    <location>
        <begin position="206"/>
        <end position="215"/>
    </location>
</feature>
<feature type="chain" id="PRO_5003472853" evidence="2">
    <location>
        <begin position="28"/>
        <end position="350"/>
    </location>
</feature>
<keyword evidence="2" id="KW-0732">Signal</keyword>
<dbReference type="EMBL" id="JH159159">
    <property type="protein sequence ID" value="EGZ09970.1"/>
    <property type="molecule type" value="Genomic_DNA"/>
</dbReference>
<keyword evidence="4" id="KW-1185">Reference proteome</keyword>
<dbReference type="InParanoid" id="G5A2T0"/>
<dbReference type="GeneID" id="20650209"/>
<dbReference type="AlphaFoldDB" id="G5A2T0"/>
<protein>
    <submittedName>
        <fullName evidence="3">Uncharacterized protein</fullName>
    </submittedName>
</protein>
<evidence type="ECO:0000313" key="3">
    <source>
        <dbReference type="EMBL" id="EGZ09970.1"/>
    </source>
</evidence>
<gene>
    <name evidence="3" type="ORF">PHYSODRAFT_361894</name>
</gene>
<accession>G5A2T0</accession>
<evidence type="ECO:0000256" key="1">
    <source>
        <dbReference type="SAM" id="MobiDB-lite"/>
    </source>
</evidence>
<organism evidence="3 4">
    <name type="scientific">Phytophthora sojae (strain P6497)</name>
    <name type="common">Soybean stem and root rot agent</name>
    <name type="synonym">Phytophthora megasperma f. sp. glycines</name>
    <dbReference type="NCBI Taxonomy" id="1094619"/>
    <lineage>
        <taxon>Eukaryota</taxon>
        <taxon>Sar</taxon>
        <taxon>Stramenopiles</taxon>
        <taxon>Oomycota</taxon>
        <taxon>Peronosporomycetes</taxon>
        <taxon>Peronosporales</taxon>
        <taxon>Peronosporaceae</taxon>
        <taxon>Phytophthora</taxon>
    </lineage>
</organism>
<dbReference type="KEGG" id="psoj:PHYSODRAFT_361894"/>
<feature type="region of interest" description="Disordered" evidence="1">
    <location>
        <begin position="203"/>
        <end position="285"/>
    </location>
</feature>
<sequence>MQMVNLKEYLTVFVILLVDNALQESKAKETEHFFEIDDEWVDEQEKRISDAMASEGLAEEELAAVPVFVDGEGGAFVAAELKENAQKRAKARYEEKKEAGLCISCKAKLPADSGLFRCTGCRRKDEVKYHLRQEYGLCTQCGKEKPPGETRSACAECCSKFNAQTEEKRRLRAPGKCSMCCTRNCAVRPVTAQATRACTPAATSAVPHSSSQAKSGHQARSPRDQATEAAEETRPVQQLQQSLRSKEERQVVQPMQLVPRHRGQEPSPTRSQARSERPPSLPPGEACARRVLQMPQPHREEGGRRILQLLQDVPCLRMQGLPRFLPEAEEHEAWRGRGGRFYILSTLWRV</sequence>